<protein>
    <submittedName>
        <fullName evidence="2">Uncharacterized protein</fullName>
    </submittedName>
</protein>
<reference evidence="2 3" key="1">
    <citation type="submission" date="2024-03" db="EMBL/GenBank/DDBJ databases">
        <title>Adaptation during the transition from Ophiocordyceps entomopathogen to insect associate is accompanied by gene loss and intensified selection.</title>
        <authorList>
            <person name="Ward C.M."/>
            <person name="Onetto C.A."/>
            <person name="Borneman A.R."/>
        </authorList>
    </citation>
    <scope>NUCLEOTIDE SEQUENCE [LARGE SCALE GENOMIC DNA]</scope>
    <source>
        <strain evidence="2">AWRI1</strain>
        <tissue evidence="2">Single Adult Female</tissue>
    </source>
</reference>
<dbReference type="AlphaFoldDB" id="A0AAN9Y6Y6"/>
<dbReference type="EMBL" id="JBBCAQ010000018">
    <property type="protein sequence ID" value="KAK7595365.1"/>
    <property type="molecule type" value="Genomic_DNA"/>
</dbReference>
<evidence type="ECO:0000256" key="1">
    <source>
        <dbReference type="SAM" id="MobiDB-lite"/>
    </source>
</evidence>
<dbReference type="Proteomes" id="UP001367676">
    <property type="component" value="Unassembled WGS sequence"/>
</dbReference>
<gene>
    <name evidence="2" type="ORF">V9T40_013190</name>
</gene>
<evidence type="ECO:0000313" key="2">
    <source>
        <dbReference type="EMBL" id="KAK7595365.1"/>
    </source>
</evidence>
<comment type="caution">
    <text evidence="2">The sequence shown here is derived from an EMBL/GenBank/DDBJ whole genome shotgun (WGS) entry which is preliminary data.</text>
</comment>
<accession>A0AAN9Y6Y6</accession>
<sequence length="639" mass="72555">MDLSLSSDVNDKLTSKHNSEVSLSKMCTVTTKMGMAAAEDADSTIFVNELDDTADDADYTGETTIMVNDTVVEKKVSQFADSFVTEDEVKASLAKKEENLESLSLSPSGSCAGGSLSQLSTLTKNSTLDDLNLSAIRNRQNELINSLKTNLDTSCLSIASDDLNDEQPMNISTSTAINYESICEKNEVSNSSLQEAVPPAAKFSQTLKYNSKDNRTQYEEAFASLNEILSSTTDPDTVLDLYSSKLDAYKEEDDKKFDEIFSQIENEKKSFFSLAEEDPINELEDQINSISAGNSLVLNNDIDDDSVSSANETLVSSQQTVVENGPREDEGIRTTYETTIVSPFDENKDSENLIIGEDEGAGEEFDEDVLLASDDELDAGLLPKNASKEPTSVWKEFQSTDEDENRDNNDPKWEYLKNLGSDYERYKAVQARWNNLEIPNPKRDLTCRCRNVRRSNTYMGEVSRKNEYGKRMLCSPESDRRSAKRPRRESCTVLFDWSIQQLIQDVENERSQIERKQEQRLNELADQQSMDQIMAQREGKNEMFIREMKQRHYMEAESLMKDFRRRRDELTENARLKMEALRKAGDEVRQFHEFYPNKKGANGTHDANAVIYLTEMEVQEIIEVEKMLIRFESFYSAPL</sequence>
<keyword evidence="3" id="KW-1185">Reference proteome</keyword>
<feature type="region of interest" description="Disordered" evidence="1">
    <location>
        <begin position="381"/>
        <end position="412"/>
    </location>
</feature>
<evidence type="ECO:0000313" key="3">
    <source>
        <dbReference type="Proteomes" id="UP001367676"/>
    </source>
</evidence>
<organism evidence="2 3">
    <name type="scientific">Parthenolecanium corni</name>
    <dbReference type="NCBI Taxonomy" id="536013"/>
    <lineage>
        <taxon>Eukaryota</taxon>
        <taxon>Metazoa</taxon>
        <taxon>Ecdysozoa</taxon>
        <taxon>Arthropoda</taxon>
        <taxon>Hexapoda</taxon>
        <taxon>Insecta</taxon>
        <taxon>Pterygota</taxon>
        <taxon>Neoptera</taxon>
        <taxon>Paraneoptera</taxon>
        <taxon>Hemiptera</taxon>
        <taxon>Sternorrhyncha</taxon>
        <taxon>Coccoidea</taxon>
        <taxon>Coccidae</taxon>
        <taxon>Parthenolecanium</taxon>
    </lineage>
</organism>
<proteinExistence type="predicted"/>
<name>A0AAN9Y6Y6_9HEMI</name>